<evidence type="ECO:0000313" key="2">
    <source>
        <dbReference type="EMBL" id="VEL19271.1"/>
    </source>
</evidence>
<evidence type="ECO:0000256" key="1">
    <source>
        <dbReference type="SAM" id="MobiDB-lite"/>
    </source>
</evidence>
<protein>
    <submittedName>
        <fullName evidence="2">Uncharacterized protein</fullName>
    </submittedName>
</protein>
<organism evidence="2 3">
    <name type="scientific">Protopolystoma xenopodis</name>
    <dbReference type="NCBI Taxonomy" id="117903"/>
    <lineage>
        <taxon>Eukaryota</taxon>
        <taxon>Metazoa</taxon>
        <taxon>Spiralia</taxon>
        <taxon>Lophotrochozoa</taxon>
        <taxon>Platyhelminthes</taxon>
        <taxon>Monogenea</taxon>
        <taxon>Polyopisthocotylea</taxon>
        <taxon>Polystomatidea</taxon>
        <taxon>Polystomatidae</taxon>
        <taxon>Protopolystoma</taxon>
    </lineage>
</organism>
<name>A0A3S5AL22_9PLAT</name>
<comment type="caution">
    <text evidence="2">The sequence shown here is derived from an EMBL/GenBank/DDBJ whole genome shotgun (WGS) entry which is preliminary data.</text>
</comment>
<evidence type="ECO:0000313" key="3">
    <source>
        <dbReference type="Proteomes" id="UP000784294"/>
    </source>
</evidence>
<sequence length="242" mass="26143">MPNVSRCLHASDCHFSPTQVLFVLLLISSCLFGNVATISCAEVCRHQLRQLFEPEDSLEHDRTVDEEAKLEEHQLPSNSRKQRPDGATKSASTGTFPAGLGFPVLLQTEAKAAPNMHRRAFADGRRQAGTAAAATCPVWLFASRPRPLRARSGGRANFVAGGRSVPTGGTRLAGQTRAAFTRRDHALTASILHRLTGRVRLTNTLLAAVQVAGDLLEGLKMVSLPLGLVLERGLLQSSRFCL</sequence>
<dbReference type="Proteomes" id="UP000784294">
    <property type="component" value="Unassembled WGS sequence"/>
</dbReference>
<feature type="region of interest" description="Disordered" evidence="1">
    <location>
        <begin position="69"/>
        <end position="95"/>
    </location>
</feature>
<dbReference type="EMBL" id="CAAALY010040858">
    <property type="protein sequence ID" value="VEL19271.1"/>
    <property type="molecule type" value="Genomic_DNA"/>
</dbReference>
<dbReference type="AlphaFoldDB" id="A0A3S5AL22"/>
<reference evidence="2" key="1">
    <citation type="submission" date="2018-11" db="EMBL/GenBank/DDBJ databases">
        <authorList>
            <consortium name="Pathogen Informatics"/>
        </authorList>
    </citation>
    <scope>NUCLEOTIDE SEQUENCE</scope>
</reference>
<accession>A0A3S5AL22</accession>
<dbReference type="PROSITE" id="PS51257">
    <property type="entry name" value="PROKAR_LIPOPROTEIN"/>
    <property type="match status" value="1"/>
</dbReference>
<gene>
    <name evidence="2" type="ORF">PXEA_LOCUS12711</name>
</gene>
<proteinExistence type="predicted"/>
<keyword evidence="3" id="KW-1185">Reference proteome</keyword>